<dbReference type="CDD" id="cd06768">
    <property type="entry name" value="PDZ_NHERF-like"/>
    <property type="match status" value="1"/>
</dbReference>
<dbReference type="GO" id="GO:0072659">
    <property type="term" value="P:protein localization to plasma membrane"/>
    <property type="evidence" value="ECO:0007669"/>
    <property type="project" value="TreeGrafter"/>
</dbReference>
<feature type="region of interest" description="Disordered" evidence="2">
    <location>
        <begin position="140"/>
        <end position="244"/>
    </location>
</feature>
<proteinExistence type="predicted"/>
<feature type="domain" description="PDZ" evidence="3">
    <location>
        <begin position="15"/>
        <end position="97"/>
    </location>
</feature>
<protein>
    <recommendedName>
        <fullName evidence="3">PDZ domain-containing protein</fullName>
    </recommendedName>
</protein>
<dbReference type="InterPro" id="IPR051067">
    <property type="entry name" value="NHER"/>
</dbReference>
<dbReference type="PANTHER" id="PTHR14191">
    <property type="entry name" value="PDZ DOMAIN CONTAINING PROTEIN"/>
    <property type="match status" value="1"/>
</dbReference>
<dbReference type="InterPro" id="IPR036034">
    <property type="entry name" value="PDZ_sf"/>
</dbReference>
<name>A0A6H5IF03_9HYME</name>
<feature type="compositionally biased region" description="Low complexity" evidence="2">
    <location>
        <begin position="156"/>
        <end position="169"/>
    </location>
</feature>
<dbReference type="SUPFAM" id="SSF50156">
    <property type="entry name" value="PDZ domain-like"/>
    <property type="match status" value="1"/>
</dbReference>
<dbReference type="PROSITE" id="PS50106">
    <property type="entry name" value="PDZ"/>
    <property type="match status" value="1"/>
</dbReference>
<dbReference type="EMBL" id="CADCXV010000731">
    <property type="protein sequence ID" value="CAB0034040.1"/>
    <property type="molecule type" value="Genomic_DNA"/>
</dbReference>
<keyword evidence="1" id="KW-0677">Repeat</keyword>
<dbReference type="AlphaFoldDB" id="A0A6H5IF03"/>
<dbReference type="Proteomes" id="UP000479190">
    <property type="component" value="Unassembled WGS sequence"/>
</dbReference>
<evidence type="ECO:0000259" key="3">
    <source>
        <dbReference type="PROSITE" id="PS50106"/>
    </source>
</evidence>
<dbReference type="Gene3D" id="2.30.42.10">
    <property type="match status" value="1"/>
</dbReference>
<dbReference type="Pfam" id="PF00595">
    <property type="entry name" value="PDZ"/>
    <property type="match status" value="1"/>
</dbReference>
<evidence type="ECO:0000256" key="2">
    <source>
        <dbReference type="SAM" id="MobiDB-lite"/>
    </source>
</evidence>
<sequence length="637" mass="72128">MEHQIREQQLPCARLCHIIKWEDFDGYGFNLHAEKGRQGQFIGKVDEGSPSEAAGLRKGDRIIEVNDVNITGETHKQVVERIKSLAGETRLLVVDQVADEYFKTNNMPIKGSMPGIRKLRTPDKSPHQLLQEERDAALAAAANNAAAAPNKHRNGHQNSSMNSDSLSNDSNDHHHHQHHSIHDEYGNGTSRMIQDEDATSVKSSVSGNSKHEQQSATTTMSSPSQLDLSVTDSPSSVAGTTTTTSTTLNLGMSAKELRAKLAQRKKANESRSAIDRFQHRISDSVACLLSSRLSPSPQIQQRLLLDVCTRAAYQPIGHITDVLIIRGSLDLRNSARFRQLSKDLAPAREIAIYIVYRACVYRRTCTLCARDCFYTYTHTHVHDTHNTRFGLPSLERAQYDCDDDDDDDDNDDAYEWRRLHDDDDDDHARLFMCNMCLICVILIQLDNIIIIMYEITFFVKSYPMIGTDPIAYWNRSNFARGMQPWKQCAKNDFTVLFNRRHNGLAATKKKKKQQASSNEKGRRGCFFRIIRERLAICLLRLCLSKSSRINITEPSSPVDLSLPDRKLQNSGVRAPARRRTQLITHVHVYRLPPPPPPAYVAVRAKRRSTVRFNAPHLYTPCARTRALQARTRLLQNL</sequence>
<keyword evidence="5" id="KW-1185">Reference proteome</keyword>
<feature type="compositionally biased region" description="Polar residues" evidence="2">
    <location>
        <begin position="200"/>
        <end position="239"/>
    </location>
</feature>
<dbReference type="PANTHER" id="PTHR14191:SF3">
    <property type="entry name" value="NA(+)_H(+) EXCHANGE REGULATORY COFACTOR-LIKE PROTEIN NRFL-1"/>
    <property type="match status" value="1"/>
</dbReference>
<dbReference type="GO" id="GO:0043495">
    <property type="term" value="F:protein-membrane adaptor activity"/>
    <property type="evidence" value="ECO:0007669"/>
    <property type="project" value="TreeGrafter"/>
</dbReference>
<accession>A0A6H5IF03</accession>
<gene>
    <name evidence="4" type="ORF">TBRA_LOCUS5938</name>
</gene>
<dbReference type="SMART" id="SM00228">
    <property type="entry name" value="PDZ"/>
    <property type="match status" value="1"/>
</dbReference>
<dbReference type="GO" id="GO:0016324">
    <property type="term" value="C:apical plasma membrane"/>
    <property type="evidence" value="ECO:0007669"/>
    <property type="project" value="TreeGrafter"/>
</dbReference>
<evidence type="ECO:0000256" key="1">
    <source>
        <dbReference type="ARBA" id="ARBA00022737"/>
    </source>
</evidence>
<evidence type="ECO:0000313" key="4">
    <source>
        <dbReference type="EMBL" id="CAB0034040.1"/>
    </source>
</evidence>
<dbReference type="InterPro" id="IPR001478">
    <property type="entry name" value="PDZ"/>
</dbReference>
<evidence type="ECO:0000313" key="5">
    <source>
        <dbReference type="Proteomes" id="UP000479190"/>
    </source>
</evidence>
<dbReference type="OrthoDB" id="10007415at2759"/>
<reference evidence="4 5" key="1">
    <citation type="submission" date="2020-02" db="EMBL/GenBank/DDBJ databases">
        <authorList>
            <person name="Ferguson B K."/>
        </authorList>
    </citation>
    <scope>NUCLEOTIDE SEQUENCE [LARGE SCALE GENOMIC DNA]</scope>
</reference>
<organism evidence="4 5">
    <name type="scientific">Trichogramma brassicae</name>
    <dbReference type="NCBI Taxonomy" id="86971"/>
    <lineage>
        <taxon>Eukaryota</taxon>
        <taxon>Metazoa</taxon>
        <taxon>Ecdysozoa</taxon>
        <taxon>Arthropoda</taxon>
        <taxon>Hexapoda</taxon>
        <taxon>Insecta</taxon>
        <taxon>Pterygota</taxon>
        <taxon>Neoptera</taxon>
        <taxon>Endopterygota</taxon>
        <taxon>Hymenoptera</taxon>
        <taxon>Apocrita</taxon>
        <taxon>Proctotrupomorpha</taxon>
        <taxon>Chalcidoidea</taxon>
        <taxon>Trichogrammatidae</taxon>
        <taxon>Trichogramma</taxon>
    </lineage>
</organism>